<keyword evidence="4" id="KW-0645">Protease</keyword>
<dbReference type="SUPFAM" id="SSF54001">
    <property type="entry name" value="Cysteine proteinases"/>
    <property type="match status" value="1"/>
</dbReference>
<name>A0A2M9A867_9BACT</name>
<dbReference type="InterPro" id="IPR038765">
    <property type="entry name" value="Papain-like_cys_pep_sf"/>
</dbReference>
<keyword evidence="4" id="KW-0121">Carboxypeptidase</keyword>
<dbReference type="PANTHER" id="PTHR30023">
    <property type="entry name" value="D-ALANYL-D-ALANINE CARBOXYPEPTIDASE"/>
    <property type="match status" value="1"/>
</dbReference>
<dbReference type="GO" id="GO:0004185">
    <property type="term" value="F:serine-type carboxypeptidase activity"/>
    <property type="evidence" value="ECO:0007669"/>
    <property type="project" value="InterPro"/>
</dbReference>
<dbReference type="EMBL" id="PGEX01000001">
    <property type="protein sequence ID" value="PJJ41921.1"/>
    <property type="molecule type" value="Genomic_DNA"/>
</dbReference>
<evidence type="ECO:0000313" key="4">
    <source>
        <dbReference type="EMBL" id="PJJ41921.1"/>
    </source>
</evidence>
<evidence type="ECO:0000313" key="5">
    <source>
        <dbReference type="Proteomes" id="UP000231134"/>
    </source>
</evidence>
<dbReference type="PRINTS" id="PR00922">
    <property type="entry name" value="DADACBPTASE3"/>
</dbReference>
<sequence length="732" mass="82031">MRKLCSALWIFSVVAQAATGNASKGSAADSVLFEPKPYISTADYQTIVDSLAPGSLFGLSIRSLHTGKQIATVNADSFFTPASTMKTVTTAAALDYLPLNFQAKTSVHMEGSFAGKTFSGVIRLRGEGDPNISARFYSQPFYVLHQFADSIRSKNIDTLQIRIELDTTYFSGPRKPDHWKSNYFDSWYGAEITPLEFNDNCTLVHMDPGEKIGDTAKISIDPDIGYVKVNNALITGKGSRRKWKYSLDKDSAVLNISGTIGVNVTDASIVIPVRDPNHYFEAAFIHAMKERGLIVIDDPAAQSGLDIYTFEYAGTPLLSFLDEINQRSQNLHAETLFRNFAAAKYGVGNVENGKKGVQTFLQKMELSAEDFILYDGCGLSPKNRLKPSSETKLLAKMARHPRGKYYIKSFASPWVGSGYKRMRELEYGWRIRFKTGFINEAHGLVGYMPTIDGDTLVIASYLNRTGKTPDNTCRGILDSIWSSIYRATNNGYASLLEMKKLYIQGESVSGLENRLRFFSEKFLDKPYLLGPTGEGYLDTIDSKPMVYTDSLDCVTYLEHVLALAKSPDENAIFKTLQKIRYLNGDIAYKNRKHYFVLDWIGEGTFARQIPQPNDTLVIRTIPKKAFFKPKGIAYGKPDPQIYLKYLPLDKAIEFSKQEWQGESTIRGIGFVSRLQIIDIFHTGFLILEKGKKPVLRDASQKFGKVLDHELQEYLESWVGTGKVPGILLFEFL</sequence>
<dbReference type="RefSeq" id="WP_100425827.1">
    <property type="nucleotide sequence ID" value="NZ_PGEX01000001.1"/>
</dbReference>
<keyword evidence="5" id="KW-1185">Reference proteome</keyword>
<feature type="chain" id="PRO_5014922316" evidence="3">
    <location>
        <begin position="18"/>
        <end position="732"/>
    </location>
</feature>
<feature type="signal peptide" evidence="3">
    <location>
        <begin position="1"/>
        <end position="17"/>
    </location>
</feature>
<keyword evidence="3" id="KW-0732">Signal</keyword>
<comment type="similarity">
    <text evidence="1">Belongs to the peptidase S13 family.</text>
</comment>
<dbReference type="Gene3D" id="3.50.80.20">
    <property type="entry name" value="D-Ala-D-Ala carboxypeptidase C, peptidase S13"/>
    <property type="match status" value="1"/>
</dbReference>
<dbReference type="AlphaFoldDB" id="A0A2M9A867"/>
<protein>
    <submittedName>
        <fullName evidence="4">D-alanyl-D-alanine carboxypeptidase/D-alanyl-D-alanine-endopeptidase (Penicillin-binding protein 4)</fullName>
    </submittedName>
</protein>
<dbReference type="InterPro" id="IPR000667">
    <property type="entry name" value="Peptidase_S13"/>
</dbReference>
<dbReference type="Gene3D" id="1.10.3670.10">
    <property type="entry name" value="Putative xylanase like domain"/>
    <property type="match status" value="1"/>
</dbReference>
<dbReference type="Pfam" id="PF02113">
    <property type="entry name" value="Peptidase_S13"/>
    <property type="match status" value="1"/>
</dbReference>
<dbReference type="Proteomes" id="UP000231134">
    <property type="component" value="Unassembled WGS sequence"/>
</dbReference>
<dbReference type="Gene3D" id="3.40.710.10">
    <property type="entry name" value="DD-peptidase/beta-lactamase superfamily"/>
    <property type="match status" value="2"/>
</dbReference>
<evidence type="ECO:0000256" key="3">
    <source>
        <dbReference type="SAM" id="SignalP"/>
    </source>
</evidence>
<dbReference type="InterPro" id="IPR012338">
    <property type="entry name" value="Beta-lactam/transpept-like"/>
</dbReference>
<dbReference type="GO" id="GO:0006508">
    <property type="term" value="P:proteolysis"/>
    <property type="evidence" value="ECO:0007669"/>
    <property type="project" value="InterPro"/>
</dbReference>
<proteinExistence type="inferred from homology"/>
<dbReference type="SUPFAM" id="SSF56601">
    <property type="entry name" value="beta-lactamase/transpeptidase-like"/>
    <property type="match status" value="1"/>
</dbReference>
<dbReference type="OrthoDB" id="9802627at2"/>
<gene>
    <name evidence="4" type="ORF">BGX16_1929</name>
</gene>
<dbReference type="Pfam" id="PF07313">
    <property type="entry name" value="AmiA-like"/>
    <property type="match status" value="1"/>
</dbReference>
<evidence type="ECO:0000256" key="1">
    <source>
        <dbReference type="ARBA" id="ARBA00006096"/>
    </source>
</evidence>
<dbReference type="PANTHER" id="PTHR30023:SF0">
    <property type="entry name" value="PENICILLIN-SENSITIVE CARBOXYPEPTIDASE A"/>
    <property type="match status" value="1"/>
</dbReference>
<dbReference type="InterPro" id="IPR010846">
    <property type="entry name" value="AmiA-like"/>
</dbReference>
<keyword evidence="2" id="KW-0378">Hydrolase</keyword>
<dbReference type="NCBIfam" id="TIGR00666">
    <property type="entry name" value="PBP4"/>
    <property type="match status" value="1"/>
</dbReference>
<accession>A0A2M9A867</accession>
<organism evidence="4 5">
    <name type="scientific">Hallerella succinigenes</name>
    <dbReference type="NCBI Taxonomy" id="1896222"/>
    <lineage>
        <taxon>Bacteria</taxon>
        <taxon>Pseudomonadati</taxon>
        <taxon>Fibrobacterota</taxon>
        <taxon>Fibrobacteria</taxon>
        <taxon>Fibrobacterales</taxon>
        <taxon>Fibrobacteraceae</taxon>
        <taxon>Hallerella</taxon>
    </lineage>
</organism>
<evidence type="ECO:0000256" key="2">
    <source>
        <dbReference type="ARBA" id="ARBA00022801"/>
    </source>
</evidence>
<reference evidence="4 5" key="1">
    <citation type="submission" date="2017-11" db="EMBL/GenBank/DDBJ databases">
        <title>Animal gut microbial communities from fecal samples from Wisconsin, USA.</title>
        <authorList>
            <person name="Neumann A."/>
        </authorList>
    </citation>
    <scope>NUCLEOTIDE SEQUENCE [LARGE SCALE GENOMIC DNA]</scope>
    <source>
        <strain evidence="4 5">UWS3</strain>
    </source>
</reference>
<comment type="caution">
    <text evidence="4">The sequence shown here is derived from an EMBL/GenBank/DDBJ whole genome shotgun (WGS) entry which is preliminary data.</text>
</comment>
<dbReference type="GO" id="GO:0000270">
    <property type="term" value="P:peptidoglycan metabolic process"/>
    <property type="evidence" value="ECO:0007669"/>
    <property type="project" value="TreeGrafter"/>
</dbReference>
<dbReference type="Gene3D" id="2.30.260.10">
    <property type="entry name" value="putative xylanase like domain"/>
    <property type="match status" value="1"/>
</dbReference>